<evidence type="ECO:0000313" key="1">
    <source>
        <dbReference type="EMBL" id="AJP72268.1"/>
    </source>
</evidence>
<reference evidence="1 2" key="2">
    <citation type="submission" date="2015-02" db="EMBL/GenBank/DDBJ databases">
        <title>The complete genome of Sphingomonas hengshuiensis sp. WHSC-8 isolated from soil of Hengshui Lake.</title>
        <authorList>
            <person name="Wei S."/>
            <person name="Guo J."/>
            <person name="Su C."/>
            <person name="Wu R."/>
            <person name="Zhang Z."/>
            <person name="Liang K."/>
            <person name="Li H."/>
            <person name="Wang T."/>
            <person name="Liu H."/>
            <person name="Zhang C."/>
            <person name="Li Z."/>
            <person name="Wang Q."/>
            <person name="Meng J."/>
        </authorList>
    </citation>
    <scope>NUCLEOTIDE SEQUENCE [LARGE SCALE GENOMIC DNA]</scope>
    <source>
        <strain evidence="1 2">WHSC-8</strain>
    </source>
</reference>
<dbReference type="InterPro" id="IPR056114">
    <property type="entry name" value="DUF7697"/>
</dbReference>
<keyword evidence="2" id="KW-1185">Reference proteome</keyword>
<dbReference type="AlphaFoldDB" id="A0A7U4LFG9"/>
<evidence type="ECO:0000313" key="2">
    <source>
        <dbReference type="Proteomes" id="UP000032300"/>
    </source>
</evidence>
<dbReference type="EMBL" id="CP010836">
    <property type="protein sequence ID" value="AJP72268.1"/>
    <property type="molecule type" value="Genomic_DNA"/>
</dbReference>
<dbReference type="KEGG" id="sphi:TS85_11415"/>
<sequence length="63" mass="6412">MIADCGWQLRAGGMGRPFALDYGAVLAVAEARGADKALIADVLPIVERAVIANLAGEGEGDGE</sequence>
<dbReference type="Proteomes" id="UP000032300">
    <property type="component" value="Chromosome"/>
</dbReference>
<proteinExistence type="predicted"/>
<gene>
    <name evidence="1" type="ORF">TS85_11415</name>
</gene>
<organism evidence="1 2">
    <name type="scientific">Sphingomonas hengshuiensis</name>
    <dbReference type="NCBI Taxonomy" id="1609977"/>
    <lineage>
        <taxon>Bacteria</taxon>
        <taxon>Pseudomonadati</taxon>
        <taxon>Pseudomonadota</taxon>
        <taxon>Alphaproteobacteria</taxon>
        <taxon>Sphingomonadales</taxon>
        <taxon>Sphingomonadaceae</taxon>
        <taxon>Sphingomonas</taxon>
    </lineage>
</organism>
<name>A0A7U4LFG9_9SPHN</name>
<dbReference type="Pfam" id="PF24752">
    <property type="entry name" value="DUF7697"/>
    <property type="match status" value="1"/>
</dbReference>
<accession>A0A7U4LFG9</accession>
<protein>
    <submittedName>
        <fullName evidence="1">Uncharacterized protein</fullName>
    </submittedName>
</protein>
<reference evidence="1 2" key="1">
    <citation type="journal article" date="2015" name="Int. J. Syst. Evol. Microbiol.">
        <title>Sphingomonas hengshuiensis sp. nov., isolated from lake wetland.</title>
        <authorList>
            <person name="Wei S."/>
            <person name="Wang T."/>
            <person name="Liu H."/>
            <person name="Zhang C."/>
            <person name="Guo J."/>
            <person name="Wang Q."/>
            <person name="Liang K."/>
            <person name="Zhang Z."/>
        </authorList>
    </citation>
    <scope>NUCLEOTIDE SEQUENCE [LARGE SCALE GENOMIC DNA]</scope>
    <source>
        <strain evidence="1 2">WHSC-8</strain>
    </source>
</reference>